<gene>
    <name evidence="2" type="ORF">PHJA_002756400</name>
</gene>
<evidence type="ECO:0000313" key="2">
    <source>
        <dbReference type="EMBL" id="GFQ06124.1"/>
    </source>
</evidence>
<proteinExistence type="predicted"/>
<dbReference type="InterPro" id="IPR012677">
    <property type="entry name" value="Nucleotide-bd_a/b_plait_sf"/>
</dbReference>
<evidence type="ECO:0000256" key="1">
    <source>
        <dbReference type="SAM" id="MobiDB-lite"/>
    </source>
</evidence>
<comment type="caution">
    <text evidence="2">The sequence shown here is derived from an EMBL/GenBank/DDBJ whole genome shotgun (WGS) entry which is preliminary data.</text>
</comment>
<protein>
    <submittedName>
        <fullName evidence="2">THO complex subunit 4a</fullName>
    </submittedName>
</protein>
<sequence length="113" mass="12458">MNKTSQPSGPGPTRRYPGRSASRAAPYSSSPSRGPESQWDHGMFTSGPAFPARVSSIETGTKLLVSNLHFEVIDEDIEDLFSGIGELRVVQFIMIGVEDQRVLQRLCFVDVEM</sequence>
<dbReference type="GO" id="GO:0003676">
    <property type="term" value="F:nucleic acid binding"/>
    <property type="evidence" value="ECO:0007669"/>
    <property type="project" value="InterPro"/>
</dbReference>
<dbReference type="Proteomes" id="UP000653305">
    <property type="component" value="Unassembled WGS sequence"/>
</dbReference>
<feature type="compositionally biased region" description="Low complexity" evidence="1">
    <location>
        <begin position="18"/>
        <end position="35"/>
    </location>
</feature>
<dbReference type="InterPro" id="IPR035979">
    <property type="entry name" value="RBD_domain_sf"/>
</dbReference>
<name>A0A830DDR0_9LAMI</name>
<feature type="region of interest" description="Disordered" evidence="1">
    <location>
        <begin position="1"/>
        <end position="45"/>
    </location>
</feature>
<dbReference type="AlphaFoldDB" id="A0A830DDR0"/>
<dbReference type="EMBL" id="BMAC01001163">
    <property type="protein sequence ID" value="GFQ06124.1"/>
    <property type="molecule type" value="Genomic_DNA"/>
</dbReference>
<accession>A0A830DDR0</accession>
<dbReference type="OrthoDB" id="1049195at2759"/>
<evidence type="ECO:0000313" key="3">
    <source>
        <dbReference type="Proteomes" id="UP000653305"/>
    </source>
</evidence>
<reference evidence="2" key="1">
    <citation type="submission" date="2020-07" db="EMBL/GenBank/DDBJ databases">
        <title>Ethylene signaling mediates host invasion by parasitic plants.</title>
        <authorList>
            <person name="Yoshida S."/>
        </authorList>
    </citation>
    <scope>NUCLEOTIDE SEQUENCE</scope>
    <source>
        <strain evidence="2">Okayama</strain>
    </source>
</reference>
<organism evidence="2 3">
    <name type="scientific">Phtheirospermum japonicum</name>
    <dbReference type="NCBI Taxonomy" id="374723"/>
    <lineage>
        <taxon>Eukaryota</taxon>
        <taxon>Viridiplantae</taxon>
        <taxon>Streptophyta</taxon>
        <taxon>Embryophyta</taxon>
        <taxon>Tracheophyta</taxon>
        <taxon>Spermatophyta</taxon>
        <taxon>Magnoliopsida</taxon>
        <taxon>eudicotyledons</taxon>
        <taxon>Gunneridae</taxon>
        <taxon>Pentapetalae</taxon>
        <taxon>asterids</taxon>
        <taxon>lamiids</taxon>
        <taxon>Lamiales</taxon>
        <taxon>Orobanchaceae</taxon>
        <taxon>Orobanchaceae incertae sedis</taxon>
        <taxon>Phtheirospermum</taxon>
    </lineage>
</organism>
<dbReference type="SUPFAM" id="SSF54928">
    <property type="entry name" value="RNA-binding domain, RBD"/>
    <property type="match status" value="1"/>
</dbReference>
<dbReference type="Gene3D" id="3.30.70.330">
    <property type="match status" value="1"/>
</dbReference>
<keyword evidence="3" id="KW-1185">Reference proteome</keyword>